<dbReference type="RefSeq" id="WP_220118534.1">
    <property type="nucleotide sequence ID" value="NZ_JAHZUY010000051.1"/>
</dbReference>
<keyword evidence="4" id="KW-1185">Reference proteome</keyword>
<name>A0ABS7F545_9PROT</name>
<evidence type="ECO:0000313" key="4">
    <source>
        <dbReference type="Proteomes" id="UP001519924"/>
    </source>
</evidence>
<feature type="signal peptide" evidence="2">
    <location>
        <begin position="1"/>
        <end position="29"/>
    </location>
</feature>
<comment type="caution">
    <text evidence="3">The sequence shown here is derived from an EMBL/GenBank/DDBJ whole genome shotgun (WGS) entry which is preliminary data.</text>
</comment>
<dbReference type="Proteomes" id="UP001519924">
    <property type="component" value="Unassembled WGS sequence"/>
</dbReference>
<organism evidence="3 4">
    <name type="scientific">Caldovatus aquaticus</name>
    <dbReference type="NCBI Taxonomy" id="2865671"/>
    <lineage>
        <taxon>Bacteria</taxon>
        <taxon>Pseudomonadati</taxon>
        <taxon>Pseudomonadota</taxon>
        <taxon>Alphaproteobacteria</taxon>
        <taxon>Acetobacterales</taxon>
        <taxon>Roseomonadaceae</taxon>
        <taxon>Caldovatus</taxon>
    </lineage>
</organism>
<feature type="region of interest" description="Disordered" evidence="1">
    <location>
        <begin position="204"/>
        <end position="224"/>
    </location>
</feature>
<evidence type="ECO:0000313" key="3">
    <source>
        <dbReference type="EMBL" id="MBW8270747.1"/>
    </source>
</evidence>
<gene>
    <name evidence="3" type="ORF">K1J50_14780</name>
</gene>
<evidence type="ECO:0000256" key="1">
    <source>
        <dbReference type="SAM" id="MobiDB-lite"/>
    </source>
</evidence>
<accession>A0ABS7F545</accession>
<keyword evidence="2" id="KW-0732">Signal</keyword>
<keyword evidence="3" id="KW-0449">Lipoprotein</keyword>
<dbReference type="EMBL" id="JAHZUY010000051">
    <property type="protein sequence ID" value="MBW8270747.1"/>
    <property type="molecule type" value="Genomic_DNA"/>
</dbReference>
<dbReference type="InterPro" id="IPR005619">
    <property type="entry name" value="Uncharacterised_YajG"/>
</dbReference>
<proteinExistence type="predicted"/>
<sequence>MAIAGSLCAAGRMLALLALLCGVAGCALTTDEIAVEYGAPRATPAPVPGASEVSVAVAARDARTAYRDRVSTKRNGYGMEMAPIVATNDVIAETARAIAAELAARGFAPGGRDARVEIDVLRFYNDFKPGFWAGSATAELLVNLRVLDRAGRVVFLKTYHAEGHVPALVIYSGENARTALVEGLRNLVHQVADNPALIAALTAQAPPAAEPPPPPRRRPGRPVS</sequence>
<evidence type="ECO:0000256" key="2">
    <source>
        <dbReference type="SAM" id="SignalP"/>
    </source>
</evidence>
<feature type="compositionally biased region" description="Basic residues" evidence="1">
    <location>
        <begin position="215"/>
        <end position="224"/>
    </location>
</feature>
<feature type="chain" id="PRO_5047213129" evidence="2">
    <location>
        <begin position="30"/>
        <end position="224"/>
    </location>
</feature>
<dbReference type="Pfam" id="PF03923">
    <property type="entry name" value="Lipoprotein_16"/>
    <property type="match status" value="1"/>
</dbReference>
<protein>
    <submittedName>
        <fullName evidence="3">YajG family lipoprotein</fullName>
    </submittedName>
</protein>
<reference evidence="3 4" key="1">
    <citation type="submission" date="2021-08" db="EMBL/GenBank/DDBJ databases">
        <title>Caldovatus sediminis gen. nov., sp. nov., a moderately thermophilic bacterium isolated from a hot spring.</title>
        <authorList>
            <person name="Hu C.-J."/>
            <person name="Li W.-J."/>
            <person name="Xian W.-D."/>
        </authorList>
    </citation>
    <scope>NUCLEOTIDE SEQUENCE [LARGE SCALE GENOMIC DNA]</scope>
    <source>
        <strain evidence="3 4">SYSU G05006</strain>
    </source>
</reference>